<evidence type="ECO:0000313" key="3">
    <source>
        <dbReference type="Proteomes" id="UP001595647"/>
    </source>
</evidence>
<evidence type="ECO:0000313" key="2">
    <source>
        <dbReference type="EMBL" id="MFC3165299.1"/>
    </source>
</evidence>
<dbReference type="InterPro" id="IPR037140">
    <property type="entry name" value="VHL_beta_dom_sf"/>
</dbReference>
<dbReference type="EMBL" id="JBHRTG010000019">
    <property type="protein sequence ID" value="MFC3165299.1"/>
    <property type="molecule type" value="Genomic_DNA"/>
</dbReference>
<proteinExistence type="predicted"/>
<dbReference type="InterPro" id="IPR036208">
    <property type="entry name" value="VHL_sf"/>
</dbReference>
<dbReference type="Gene3D" id="2.60.40.780">
    <property type="entry name" value="von Hippel-Lindau disease tumour suppressor, beta domain"/>
    <property type="match status" value="1"/>
</dbReference>
<dbReference type="SUPFAM" id="SSF49468">
    <property type="entry name" value="VHL"/>
    <property type="match status" value="1"/>
</dbReference>
<dbReference type="RefSeq" id="WP_182304488.1">
    <property type="nucleotide sequence ID" value="NZ_CP059896.1"/>
</dbReference>
<dbReference type="Proteomes" id="UP001595647">
    <property type="component" value="Unassembled WGS sequence"/>
</dbReference>
<comment type="caution">
    <text evidence="2">The sequence shown here is derived from an EMBL/GenBank/DDBJ whole genome shotgun (WGS) entry which is preliminary data.</text>
</comment>
<sequence length="171" mass="19049">MLLETQGAKLEETAIACPLLHFGFHVEIGCHRLPPRKTPMNTKFLLNTCTLALLLLSTDPLKADDCVVGNVSSPETNIPTGIRFHNDTAYAFRVYWADFDGNLREYALVQPGEESGFQTYVHHRWFVEVYAPDGSYCAGPISAPDTETCDMRVLFDNHDPSVGLDGGYCDY</sequence>
<reference evidence="3" key="1">
    <citation type="journal article" date="2019" name="Int. J. Syst. Evol. Microbiol.">
        <title>The Global Catalogue of Microorganisms (GCM) 10K type strain sequencing project: providing services to taxonomists for standard genome sequencing and annotation.</title>
        <authorList>
            <consortium name="The Broad Institute Genomics Platform"/>
            <consortium name="The Broad Institute Genome Sequencing Center for Infectious Disease"/>
            <person name="Wu L."/>
            <person name="Ma J."/>
        </authorList>
    </citation>
    <scope>NUCLEOTIDE SEQUENCE [LARGE SCALE GENOMIC DNA]</scope>
    <source>
        <strain evidence="3">KCTC 52231</strain>
    </source>
</reference>
<dbReference type="Pfam" id="PF01847">
    <property type="entry name" value="VHL"/>
    <property type="match status" value="1"/>
</dbReference>
<feature type="domain" description="von Hippel-Lindau disease tumour suppressor beta" evidence="1">
    <location>
        <begin position="73"/>
        <end position="127"/>
    </location>
</feature>
<organism evidence="2 3">
    <name type="scientific">Ciceribacter thiooxidans</name>
    <dbReference type="NCBI Taxonomy" id="1969821"/>
    <lineage>
        <taxon>Bacteria</taxon>
        <taxon>Pseudomonadati</taxon>
        <taxon>Pseudomonadota</taxon>
        <taxon>Alphaproteobacteria</taxon>
        <taxon>Hyphomicrobiales</taxon>
        <taxon>Rhizobiaceae</taxon>
        <taxon>Ciceribacter</taxon>
    </lineage>
</organism>
<dbReference type="InterPro" id="IPR024053">
    <property type="entry name" value="VHL_beta_dom"/>
</dbReference>
<protein>
    <recommendedName>
        <fullName evidence="1">von Hippel-Lindau disease tumour suppressor beta domain-containing protein</fullName>
    </recommendedName>
</protein>
<evidence type="ECO:0000259" key="1">
    <source>
        <dbReference type="Pfam" id="PF01847"/>
    </source>
</evidence>
<accession>A0ABV7I3S1</accession>
<gene>
    <name evidence="2" type="ORF">ACFOHV_18600</name>
</gene>
<keyword evidence="3" id="KW-1185">Reference proteome</keyword>
<name>A0ABV7I3S1_9HYPH</name>